<evidence type="ECO:0000256" key="8">
    <source>
        <dbReference type="ARBA" id="ARBA00023288"/>
    </source>
</evidence>
<organism evidence="10">
    <name type="scientific">Clastoptera arizonana</name>
    <name type="common">Arizona spittle bug</name>
    <dbReference type="NCBI Taxonomy" id="38151"/>
    <lineage>
        <taxon>Eukaryota</taxon>
        <taxon>Metazoa</taxon>
        <taxon>Ecdysozoa</taxon>
        <taxon>Arthropoda</taxon>
        <taxon>Hexapoda</taxon>
        <taxon>Insecta</taxon>
        <taxon>Pterygota</taxon>
        <taxon>Neoptera</taxon>
        <taxon>Paraneoptera</taxon>
        <taxon>Hemiptera</taxon>
        <taxon>Auchenorrhyncha</taxon>
        <taxon>Cercopoidea</taxon>
        <taxon>Clastopteridae</taxon>
        <taxon>Clastoptera</taxon>
    </lineage>
</organism>
<dbReference type="GO" id="GO:0098552">
    <property type="term" value="C:side of membrane"/>
    <property type="evidence" value="ECO:0007669"/>
    <property type="project" value="UniProtKB-KW"/>
</dbReference>
<evidence type="ECO:0000256" key="7">
    <source>
        <dbReference type="ARBA" id="ARBA00023180"/>
    </source>
</evidence>
<evidence type="ECO:0000256" key="9">
    <source>
        <dbReference type="SAM" id="Phobius"/>
    </source>
</evidence>
<dbReference type="CDD" id="cd23589">
    <property type="entry name" value="TFP_LU_ECD_Rtv"/>
    <property type="match status" value="1"/>
</dbReference>
<protein>
    <submittedName>
        <fullName evidence="10">Uncharacterized protein</fullName>
    </submittedName>
</protein>
<dbReference type="PANTHER" id="PTHR33562:SF22">
    <property type="entry name" value="PROTEIN QUIVER"/>
    <property type="match status" value="1"/>
</dbReference>
<keyword evidence="2" id="KW-0336">GPI-anchor</keyword>
<keyword evidence="8" id="KW-0449">Lipoprotein</keyword>
<keyword evidence="5 9" id="KW-1133">Transmembrane helix</keyword>
<dbReference type="GO" id="GO:0032222">
    <property type="term" value="P:regulation of synaptic transmission, cholinergic"/>
    <property type="evidence" value="ECO:0007669"/>
    <property type="project" value="InterPro"/>
</dbReference>
<dbReference type="PANTHER" id="PTHR33562">
    <property type="entry name" value="ATILLA, ISOFORM B-RELATED-RELATED"/>
    <property type="match status" value="1"/>
</dbReference>
<name>A0A1B6DF33_9HEMI</name>
<evidence type="ECO:0000256" key="5">
    <source>
        <dbReference type="ARBA" id="ARBA00022989"/>
    </source>
</evidence>
<keyword evidence="4" id="KW-0732">Signal</keyword>
<evidence type="ECO:0000313" key="10">
    <source>
        <dbReference type="EMBL" id="JAS24308.1"/>
    </source>
</evidence>
<accession>A0A1B6DF33</accession>
<evidence type="ECO:0000256" key="6">
    <source>
        <dbReference type="ARBA" id="ARBA00023136"/>
    </source>
</evidence>
<evidence type="ECO:0000256" key="3">
    <source>
        <dbReference type="ARBA" id="ARBA00022692"/>
    </source>
</evidence>
<gene>
    <name evidence="10" type="ORF">g.38598</name>
</gene>
<dbReference type="EMBL" id="GEDC01012990">
    <property type="protein sequence ID" value="JAS24308.1"/>
    <property type="molecule type" value="Transcribed_RNA"/>
</dbReference>
<sequence>MLYKRKEMKVVNIILLYIFFFSIQPLLVGAVIKRCFKCRSRSDLGSCKDPFNYNNASALENVHGVQAIPCASGWCGKVLERGANTFKDEEYGVATERLCLQRGPSDDEERCAPTVLAYTKVTMCFCQGDLCNNATSSQLSFISFLIYLGVYLIR</sequence>
<proteinExistence type="predicted"/>
<evidence type="ECO:0000256" key="2">
    <source>
        <dbReference type="ARBA" id="ARBA00022622"/>
    </source>
</evidence>
<dbReference type="InterPro" id="IPR031424">
    <property type="entry name" value="QVR-like"/>
</dbReference>
<evidence type="ECO:0000256" key="1">
    <source>
        <dbReference type="ARBA" id="ARBA00004589"/>
    </source>
</evidence>
<feature type="transmembrane region" description="Helical" evidence="9">
    <location>
        <begin position="12"/>
        <end position="32"/>
    </location>
</feature>
<evidence type="ECO:0000256" key="4">
    <source>
        <dbReference type="ARBA" id="ARBA00022729"/>
    </source>
</evidence>
<reference evidence="10" key="1">
    <citation type="submission" date="2015-12" db="EMBL/GenBank/DDBJ databases">
        <title>De novo transcriptome assembly of four potential Pierce s Disease insect vectors from Arizona vineyards.</title>
        <authorList>
            <person name="Tassone E.E."/>
        </authorList>
    </citation>
    <scope>NUCLEOTIDE SEQUENCE</scope>
</reference>
<comment type="subcellular location">
    <subcellularLocation>
        <location evidence="1">Membrane</location>
        <topology evidence="1">Lipid-anchor</topology>
        <topology evidence="1">GPI-anchor</topology>
    </subcellularLocation>
</comment>
<dbReference type="GO" id="GO:0030431">
    <property type="term" value="P:sleep"/>
    <property type="evidence" value="ECO:0007669"/>
    <property type="project" value="InterPro"/>
</dbReference>
<dbReference type="AlphaFoldDB" id="A0A1B6DF33"/>
<keyword evidence="7" id="KW-0325">Glycoprotein</keyword>
<keyword evidence="3 9" id="KW-0812">Transmembrane</keyword>
<dbReference type="InterPro" id="IPR050975">
    <property type="entry name" value="Sleep_regulator"/>
</dbReference>
<dbReference type="Pfam" id="PF17064">
    <property type="entry name" value="QVR"/>
    <property type="match status" value="1"/>
</dbReference>
<keyword evidence="6 9" id="KW-0472">Membrane</keyword>